<protein>
    <submittedName>
        <fullName evidence="2">Uncharacterized protein</fullName>
    </submittedName>
</protein>
<name>A0A6C0IB02_9ZZZZ</name>
<feature type="compositionally biased region" description="Low complexity" evidence="1">
    <location>
        <begin position="154"/>
        <end position="163"/>
    </location>
</feature>
<reference evidence="2" key="1">
    <citation type="journal article" date="2020" name="Nature">
        <title>Giant virus diversity and host interactions through global metagenomics.</title>
        <authorList>
            <person name="Schulz F."/>
            <person name="Roux S."/>
            <person name="Paez-Espino D."/>
            <person name="Jungbluth S."/>
            <person name="Walsh D.A."/>
            <person name="Denef V.J."/>
            <person name="McMahon K.D."/>
            <person name="Konstantinidis K.T."/>
            <person name="Eloe-Fadrosh E.A."/>
            <person name="Kyrpides N.C."/>
            <person name="Woyke T."/>
        </authorList>
    </citation>
    <scope>NUCLEOTIDE SEQUENCE</scope>
    <source>
        <strain evidence="2">GVMAG-M-3300023184-62</strain>
    </source>
</reference>
<feature type="region of interest" description="Disordered" evidence="1">
    <location>
        <begin position="136"/>
        <end position="163"/>
    </location>
</feature>
<accession>A0A6C0IB02</accession>
<sequence>MQNTWRSRTQKRQQDISGNAPIAWKGPTSDALETFLNAGASEAFKRPWHRLERGLRLNRIHLFAEEEKTRLGLNGLEAGDLYTLLVKSLDDKLLNSKSTVIYDHETMRILEIKGLVMHRNADGRLLFQIPKPKANGKTNSITFRKPRTAPPTATPTTTATPTE</sequence>
<proteinExistence type="predicted"/>
<evidence type="ECO:0000256" key="1">
    <source>
        <dbReference type="SAM" id="MobiDB-lite"/>
    </source>
</evidence>
<organism evidence="2">
    <name type="scientific">viral metagenome</name>
    <dbReference type="NCBI Taxonomy" id="1070528"/>
    <lineage>
        <taxon>unclassified sequences</taxon>
        <taxon>metagenomes</taxon>
        <taxon>organismal metagenomes</taxon>
    </lineage>
</organism>
<feature type="region of interest" description="Disordered" evidence="1">
    <location>
        <begin position="1"/>
        <end position="25"/>
    </location>
</feature>
<evidence type="ECO:0000313" key="2">
    <source>
        <dbReference type="EMBL" id="QHT89919.1"/>
    </source>
</evidence>
<dbReference type="AlphaFoldDB" id="A0A6C0IB02"/>
<dbReference type="EMBL" id="MN740152">
    <property type="protein sequence ID" value="QHT89919.1"/>
    <property type="molecule type" value="Genomic_DNA"/>
</dbReference>